<protein>
    <submittedName>
        <fullName evidence="1">Uncharacterized protein</fullName>
    </submittedName>
</protein>
<reference evidence="1" key="1">
    <citation type="submission" date="2018-05" db="EMBL/GenBank/DDBJ databases">
        <title>Draft genome of Mucuna pruriens seed.</title>
        <authorList>
            <person name="Nnadi N.E."/>
            <person name="Vos R."/>
            <person name="Hasami M.H."/>
            <person name="Devisetty U.K."/>
            <person name="Aguiy J.C."/>
        </authorList>
    </citation>
    <scope>NUCLEOTIDE SEQUENCE [LARGE SCALE GENOMIC DNA]</scope>
    <source>
        <strain evidence="1">JCA_2017</strain>
    </source>
</reference>
<evidence type="ECO:0000313" key="2">
    <source>
        <dbReference type="Proteomes" id="UP000257109"/>
    </source>
</evidence>
<comment type="caution">
    <text evidence="1">The sequence shown here is derived from an EMBL/GenBank/DDBJ whole genome shotgun (WGS) entry which is preliminary data.</text>
</comment>
<evidence type="ECO:0000313" key="1">
    <source>
        <dbReference type="EMBL" id="RDX69118.1"/>
    </source>
</evidence>
<dbReference type="OrthoDB" id="1731207at2759"/>
<proteinExistence type="predicted"/>
<accession>A0A371ESS8</accession>
<keyword evidence="2" id="KW-1185">Reference proteome</keyword>
<dbReference type="EMBL" id="QJKJ01012249">
    <property type="protein sequence ID" value="RDX69118.1"/>
    <property type="molecule type" value="Genomic_DNA"/>
</dbReference>
<name>A0A371ESS8_MUCPR</name>
<organism evidence="1 2">
    <name type="scientific">Mucuna pruriens</name>
    <name type="common">Velvet bean</name>
    <name type="synonym">Dolichos pruriens</name>
    <dbReference type="NCBI Taxonomy" id="157652"/>
    <lineage>
        <taxon>Eukaryota</taxon>
        <taxon>Viridiplantae</taxon>
        <taxon>Streptophyta</taxon>
        <taxon>Embryophyta</taxon>
        <taxon>Tracheophyta</taxon>
        <taxon>Spermatophyta</taxon>
        <taxon>Magnoliopsida</taxon>
        <taxon>eudicotyledons</taxon>
        <taxon>Gunneridae</taxon>
        <taxon>Pentapetalae</taxon>
        <taxon>rosids</taxon>
        <taxon>fabids</taxon>
        <taxon>Fabales</taxon>
        <taxon>Fabaceae</taxon>
        <taxon>Papilionoideae</taxon>
        <taxon>50 kb inversion clade</taxon>
        <taxon>NPAAA clade</taxon>
        <taxon>indigoferoid/millettioid clade</taxon>
        <taxon>Phaseoleae</taxon>
        <taxon>Mucuna</taxon>
    </lineage>
</organism>
<dbReference type="AlphaFoldDB" id="A0A371ESS8"/>
<sequence length="107" mass="12696">MSVSSRFHISERNERHRIVREDPRRKEVNGMKYKILPLLEERKLDSYLDWEMKIEKIFKCFNFNEMMKVKVATLEFNGYVLCGGIKNKTRAKNSKSTTPRSPNKIKG</sequence>
<feature type="non-terminal residue" evidence="1">
    <location>
        <position position="1"/>
    </location>
</feature>
<gene>
    <name evidence="1" type="ORF">CR513_51811</name>
</gene>
<dbReference type="Proteomes" id="UP000257109">
    <property type="component" value="Unassembled WGS sequence"/>
</dbReference>